<dbReference type="EMBL" id="KN834011">
    <property type="protein sequence ID" value="KIK13214.1"/>
    <property type="molecule type" value="Genomic_DNA"/>
</dbReference>
<dbReference type="Proteomes" id="UP000054018">
    <property type="component" value="Unassembled WGS sequence"/>
</dbReference>
<name>A0A0C9YH47_9AGAM</name>
<reference evidence="1 2" key="1">
    <citation type="submission" date="2014-04" db="EMBL/GenBank/DDBJ databases">
        <authorList>
            <consortium name="DOE Joint Genome Institute"/>
            <person name="Kuo A."/>
            <person name="Kohler A."/>
            <person name="Costa M.D."/>
            <person name="Nagy L.G."/>
            <person name="Floudas D."/>
            <person name="Copeland A."/>
            <person name="Barry K.W."/>
            <person name="Cichocki N."/>
            <person name="Veneault-Fourrey C."/>
            <person name="LaButti K."/>
            <person name="Lindquist E.A."/>
            <person name="Lipzen A."/>
            <person name="Lundell T."/>
            <person name="Morin E."/>
            <person name="Murat C."/>
            <person name="Sun H."/>
            <person name="Tunlid A."/>
            <person name="Henrissat B."/>
            <person name="Grigoriev I.V."/>
            <person name="Hibbett D.S."/>
            <person name="Martin F."/>
            <person name="Nordberg H.P."/>
            <person name="Cantor M.N."/>
            <person name="Hua S.X."/>
        </authorList>
    </citation>
    <scope>NUCLEOTIDE SEQUENCE [LARGE SCALE GENOMIC DNA]</scope>
    <source>
        <strain evidence="1 2">441</strain>
    </source>
</reference>
<dbReference type="GO" id="GO:0004497">
    <property type="term" value="F:monooxygenase activity"/>
    <property type="evidence" value="ECO:0007669"/>
    <property type="project" value="InterPro"/>
</dbReference>
<dbReference type="GO" id="GO:0016705">
    <property type="term" value="F:oxidoreductase activity, acting on paired donors, with incorporation or reduction of molecular oxygen"/>
    <property type="evidence" value="ECO:0007669"/>
    <property type="project" value="InterPro"/>
</dbReference>
<gene>
    <name evidence="1" type="ORF">PISMIDRAFT_688905</name>
</gene>
<accession>A0A0C9YH47</accession>
<dbReference type="SUPFAM" id="SSF48264">
    <property type="entry name" value="Cytochrome P450"/>
    <property type="match status" value="1"/>
</dbReference>
<evidence type="ECO:0000313" key="2">
    <source>
        <dbReference type="Proteomes" id="UP000054018"/>
    </source>
</evidence>
<evidence type="ECO:0000313" key="1">
    <source>
        <dbReference type="EMBL" id="KIK13214.1"/>
    </source>
</evidence>
<dbReference type="HOGENOM" id="CLU_2886711_0_0_1"/>
<dbReference type="GO" id="GO:0005506">
    <property type="term" value="F:iron ion binding"/>
    <property type="evidence" value="ECO:0007669"/>
    <property type="project" value="InterPro"/>
</dbReference>
<dbReference type="Gene3D" id="1.10.630.10">
    <property type="entry name" value="Cytochrome P450"/>
    <property type="match status" value="1"/>
</dbReference>
<sequence length="73" mass="8258">MRKAASFPVETQRLEGILTRMYTVHKKKAMTGLTLSDGTCIPKVTHLSVPTRVFHRDSAVYDNPGVFSPFWFS</sequence>
<dbReference type="GO" id="GO:0020037">
    <property type="term" value="F:heme binding"/>
    <property type="evidence" value="ECO:0007669"/>
    <property type="project" value="InterPro"/>
</dbReference>
<proteinExistence type="predicted"/>
<organism evidence="1 2">
    <name type="scientific">Pisolithus microcarpus 441</name>
    <dbReference type="NCBI Taxonomy" id="765257"/>
    <lineage>
        <taxon>Eukaryota</taxon>
        <taxon>Fungi</taxon>
        <taxon>Dikarya</taxon>
        <taxon>Basidiomycota</taxon>
        <taxon>Agaricomycotina</taxon>
        <taxon>Agaricomycetes</taxon>
        <taxon>Agaricomycetidae</taxon>
        <taxon>Boletales</taxon>
        <taxon>Sclerodermatineae</taxon>
        <taxon>Pisolithaceae</taxon>
        <taxon>Pisolithus</taxon>
    </lineage>
</organism>
<dbReference type="OrthoDB" id="1844152at2759"/>
<protein>
    <submittedName>
        <fullName evidence="1">Uncharacterized protein</fullName>
    </submittedName>
</protein>
<keyword evidence="2" id="KW-1185">Reference proteome</keyword>
<dbReference type="STRING" id="765257.A0A0C9YH47"/>
<dbReference type="InterPro" id="IPR036396">
    <property type="entry name" value="Cyt_P450_sf"/>
</dbReference>
<dbReference type="AlphaFoldDB" id="A0A0C9YH47"/>
<reference evidence="2" key="2">
    <citation type="submission" date="2015-01" db="EMBL/GenBank/DDBJ databases">
        <title>Evolutionary Origins and Diversification of the Mycorrhizal Mutualists.</title>
        <authorList>
            <consortium name="DOE Joint Genome Institute"/>
            <consortium name="Mycorrhizal Genomics Consortium"/>
            <person name="Kohler A."/>
            <person name="Kuo A."/>
            <person name="Nagy L.G."/>
            <person name="Floudas D."/>
            <person name="Copeland A."/>
            <person name="Barry K.W."/>
            <person name="Cichocki N."/>
            <person name="Veneault-Fourrey C."/>
            <person name="LaButti K."/>
            <person name="Lindquist E.A."/>
            <person name="Lipzen A."/>
            <person name="Lundell T."/>
            <person name="Morin E."/>
            <person name="Murat C."/>
            <person name="Riley R."/>
            <person name="Ohm R."/>
            <person name="Sun H."/>
            <person name="Tunlid A."/>
            <person name="Henrissat B."/>
            <person name="Grigoriev I.V."/>
            <person name="Hibbett D.S."/>
            <person name="Martin F."/>
        </authorList>
    </citation>
    <scope>NUCLEOTIDE SEQUENCE [LARGE SCALE GENOMIC DNA]</scope>
    <source>
        <strain evidence="2">441</strain>
    </source>
</reference>